<keyword evidence="2" id="KW-1185">Reference proteome</keyword>
<proteinExistence type="predicted"/>
<reference evidence="1" key="1">
    <citation type="submission" date="2020-07" db="EMBL/GenBank/DDBJ databases">
        <title>Multicomponent nature underlies the extraordinary mechanical properties of spider dragline silk.</title>
        <authorList>
            <person name="Kono N."/>
            <person name="Nakamura H."/>
            <person name="Mori M."/>
            <person name="Yoshida Y."/>
            <person name="Ohtoshi R."/>
            <person name="Malay A.D."/>
            <person name="Moran D.A.P."/>
            <person name="Tomita M."/>
            <person name="Numata K."/>
            <person name="Arakawa K."/>
        </authorList>
    </citation>
    <scope>NUCLEOTIDE SEQUENCE</scope>
</reference>
<dbReference type="Proteomes" id="UP000887116">
    <property type="component" value="Unassembled WGS sequence"/>
</dbReference>
<dbReference type="OrthoDB" id="6427855at2759"/>
<evidence type="ECO:0008006" key="3">
    <source>
        <dbReference type="Google" id="ProtNLM"/>
    </source>
</evidence>
<protein>
    <recommendedName>
        <fullName evidence="3">Rpn family recombination-promoting nuclease/putative transposase</fullName>
    </recommendedName>
</protein>
<dbReference type="NCBIfam" id="TIGR01784">
    <property type="entry name" value="T_den_put_tspse"/>
    <property type="match status" value="1"/>
</dbReference>
<organism evidence="1 2">
    <name type="scientific">Trichonephila clavata</name>
    <name type="common">Joro spider</name>
    <name type="synonym">Nephila clavata</name>
    <dbReference type="NCBI Taxonomy" id="2740835"/>
    <lineage>
        <taxon>Eukaryota</taxon>
        <taxon>Metazoa</taxon>
        <taxon>Ecdysozoa</taxon>
        <taxon>Arthropoda</taxon>
        <taxon>Chelicerata</taxon>
        <taxon>Arachnida</taxon>
        <taxon>Araneae</taxon>
        <taxon>Araneomorphae</taxon>
        <taxon>Entelegynae</taxon>
        <taxon>Araneoidea</taxon>
        <taxon>Nephilidae</taxon>
        <taxon>Trichonephila</taxon>
    </lineage>
</organism>
<comment type="caution">
    <text evidence="1">The sequence shown here is derived from an EMBL/GenBank/DDBJ whole genome shotgun (WGS) entry which is preliminary data.</text>
</comment>
<evidence type="ECO:0000313" key="1">
    <source>
        <dbReference type="EMBL" id="GFR07232.1"/>
    </source>
</evidence>
<dbReference type="AlphaFoldDB" id="A0A8X6GMA4"/>
<name>A0A8X6GMA4_TRICU</name>
<gene>
    <name evidence="1" type="primary">WPAU_0251</name>
    <name evidence="1" type="ORF">TNCT_55431</name>
</gene>
<sequence length="384" mass="45075">MFTKLWKWAVFRHPNKGKFWIKEKYFRKYKNDNWRFMSSNGIYLIKHGDHAIKRHIKVLETKSPYDGDWIYWGNRLRKIQGKPPRVIKLLKLQQGILAMALSKFLDPKNDISFKRIFGTEKNKDILIHFLNDILGFTGKSAIQDIEFLSTIQDPDIAAKKQSIVDVLCRDSTGAQYICEMQVAKTKGFEKRAQYYAAKAYSRQADKGDQYQDLKEIIFIAIADCVLFPNKSEYKSKHTIRDEDTNEHNLKDFYFIFIELPKFSKTKEDQLSNIVEKWIYFFKYADETGEEELEKIIGSDLIIKKAYEELNRFNWSEKEFISYEQEIKRILDEQAVLAQKLDDATEKGRQEERIEVAKNLLKAGVSIDIIAQTTGLTVNEVKDLI</sequence>
<accession>A0A8X6GMA4</accession>
<dbReference type="Pfam" id="PF12784">
    <property type="entry name" value="PDDEXK_2"/>
    <property type="match status" value="1"/>
</dbReference>
<dbReference type="EMBL" id="BMAO01035971">
    <property type="protein sequence ID" value="GFR07232.1"/>
    <property type="molecule type" value="Genomic_DNA"/>
</dbReference>
<dbReference type="PANTHER" id="PTHR41317">
    <property type="entry name" value="PD-(D_E)XK NUCLEASE FAMILY TRANSPOSASE"/>
    <property type="match status" value="1"/>
</dbReference>
<evidence type="ECO:0000313" key="2">
    <source>
        <dbReference type="Proteomes" id="UP000887116"/>
    </source>
</evidence>
<dbReference type="PANTHER" id="PTHR41317:SF1">
    <property type="entry name" value="PD-(D_E)XK NUCLEASE FAMILY TRANSPOSASE"/>
    <property type="match status" value="1"/>
</dbReference>
<dbReference type="InterPro" id="IPR010106">
    <property type="entry name" value="RpnA"/>
</dbReference>